<dbReference type="STRING" id="1079859.SAMN04515674_109118"/>
<name>A0A1I5VHA7_9BACT</name>
<organism evidence="1 2">
    <name type="scientific">Pseudarcicella hirudinis</name>
    <dbReference type="NCBI Taxonomy" id="1079859"/>
    <lineage>
        <taxon>Bacteria</taxon>
        <taxon>Pseudomonadati</taxon>
        <taxon>Bacteroidota</taxon>
        <taxon>Cytophagia</taxon>
        <taxon>Cytophagales</taxon>
        <taxon>Flectobacillaceae</taxon>
        <taxon>Pseudarcicella</taxon>
    </lineage>
</organism>
<dbReference type="AlphaFoldDB" id="A0A1I5VHA7"/>
<dbReference type="PROSITE" id="PS51257">
    <property type="entry name" value="PROKAR_LIPOPROTEIN"/>
    <property type="match status" value="1"/>
</dbReference>
<proteinExistence type="predicted"/>
<evidence type="ECO:0000313" key="1">
    <source>
        <dbReference type="EMBL" id="SFQ06870.1"/>
    </source>
</evidence>
<reference evidence="1 2" key="1">
    <citation type="submission" date="2016-10" db="EMBL/GenBank/DDBJ databases">
        <authorList>
            <person name="de Groot N.N."/>
        </authorList>
    </citation>
    <scope>NUCLEOTIDE SEQUENCE [LARGE SCALE GENOMIC DNA]</scope>
    <source>
        <strain evidence="2">E92,LMG 26720,CCM 7988</strain>
    </source>
</reference>
<evidence type="ECO:0008006" key="3">
    <source>
        <dbReference type="Google" id="ProtNLM"/>
    </source>
</evidence>
<evidence type="ECO:0000313" key="2">
    <source>
        <dbReference type="Proteomes" id="UP000199306"/>
    </source>
</evidence>
<protein>
    <recommendedName>
        <fullName evidence="3">Heavy-metal-binding</fullName>
    </recommendedName>
</protein>
<dbReference type="EMBL" id="FOXH01000009">
    <property type="protein sequence ID" value="SFQ06870.1"/>
    <property type="molecule type" value="Genomic_DNA"/>
</dbReference>
<gene>
    <name evidence="1" type="ORF">SAMN04515674_109118</name>
</gene>
<accession>A0A1I5VHA7</accession>
<keyword evidence="2" id="KW-1185">Reference proteome</keyword>
<dbReference type="Proteomes" id="UP000199306">
    <property type="component" value="Unassembled WGS sequence"/>
</dbReference>
<sequence length="166" mass="18802">MIPKVSDITMQKRQITKFFCLSLGLFLVTSCSKNVQPTSYYTPNYEKGGQDRHDGLGFQFPEKYPIEVLKGDEVPAHSYEEIEKLSITDELPLTKDQTYKTTMLKRGNDENQKRELMNKLVQRAQDLGASGLMKVNYKVFSSANSSGYIISAVAFRYVLKPLGSNN</sequence>